<feature type="transmembrane region" description="Helical" evidence="8">
    <location>
        <begin position="24"/>
        <end position="42"/>
    </location>
</feature>
<dbReference type="Gene3D" id="1.20.1720.10">
    <property type="entry name" value="Multidrug resistance protein D"/>
    <property type="match status" value="1"/>
</dbReference>
<comment type="similarity">
    <text evidence="2">Belongs to the major facilitator superfamily.</text>
</comment>
<organism evidence="10 11">
    <name type="scientific">Paraphaeosphaeria sporulosa</name>
    <dbReference type="NCBI Taxonomy" id="1460663"/>
    <lineage>
        <taxon>Eukaryota</taxon>
        <taxon>Fungi</taxon>
        <taxon>Dikarya</taxon>
        <taxon>Ascomycota</taxon>
        <taxon>Pezizomycotina</taxon>
        <taxon>Dothideomycetes</taxon>
        <taxon>Pleosporomycetidae</taxon>
        <taxon>Pleosporales</taxon>
        <taxon>Massarineae</taxon>
        <taxon>Didymosphaeriaceae</taxon>
        <taxon>Paraphaeosphaeria</taxon>
    </lineage>
</organism>
<dbReference type="GO" id="GO:0005886">
    <property type="term" value="C:plasma membrane"/>
    <property type="evidence" value="ECO:0007669"/>
    <property type="project" value="TreeGrafter"/>
</dbReference>
<evidence type="ECO:0000256" key="5">
    <source>
        <dbReference type="ARBA" id="ARBA00022989"/>
    </source>
</evidence>
<name>A0A177C4N2_9PLEO</name>
<feature type="transmembrane region" description="Helical" evidence="8">
    <location>
        <begin position="355"/>
        <end position="373"/>
    </location>
</feature>
<feature type="transmembrane region" description="Helical" evidence="8">
    <location>
        <begin position="117"/>
        <end position="138"/>
    </location>
</feature>
<evidence type="ECO:0000256" key="2">
    <source>
        <dbReference type="ARBA" id="ARBA00008335"/>
    </source>
</evidence>
<gene>
    <name evidence="10" type="ORF">CC84DRAFT_1127585</name>
</gene>
<dbReference type="PRINTS" id="PR01036">
    <property type="entry name" value="TCRTETB"/>
</dbReference>
<keyword evidence="3" id="KW-0813">Transport</keyword>
<dbReference type="InterPro" id="IPR020846">
    <property type="entry name" value="MFS_dom"/>
</dbReference>
<feature type="transmembrane region" description="Helical" evidence="8">
    <location>
        <begin position="488"/>
        <end position="506"/>
    </location>
</feature>
<dbReference type="AlphaFoldDB" id="A0A177C4N2"/>
<dbReference type="SUPFAM" id="SSF103473">
    <property type="entry name" value="MFS general substrate transporter"/>
    <property type="match status" value="1"/>
</dbReference>
<keyword evidence="6 8" id="KW-0472">Membrane</keyword>
<keyword evidence="4 8" id="KW-0812">Transmembrane</keyword>
<evidence type="ECO:0000313" key="11">
    <source>
        <dbReference type="Proteomes" id="UP000077069"/>
    </source>
</evidence>
<accession>A0A177C4N2</accession>
<feature type="transmembrane region" description="Helical" evidence="8">
    <location>
        <begin position="280"/>
        <end position="302"/>
    </location>
</feature>
<evidence type="ECO:0000256" key="4">
    <source>
        <dbReference type="ARBA" id="ARBA00022692"/>
    </source>
</evidence>
<dbReference type="Proteomes" id="UP000077069">
    <property type="component" value="Unassembled WGS sequence"/>
</dbReference>
<evidence type="ECO:0000256" key="3">
    <source>
        <dbReference type="ARBA" id="ARBA00022448"/>
    </source>
</evidence>
<feature type="compositionally biased region" description="Basic and acidic residues" evidence="7">
    <location>
        <begin position="514"/>
        <end position="550"/>
    </location>
</feature>
<feature type="transmembrane region" description="Helical" evidence="8">
    <location>
        <begin position="62"/>
        <end position="80"/>
    </location>
</feature>
<dbReference type="PANTHER" id="PTHR23501">
    <property type="entry name" value="MAJOR FACILITATOR SUPERFAMILY"/>
    <property type="match status" value="1"/>
</dbReference>
<dbReference type="InterPro" id="IPR036259">
    <property type="entry name" value="MFS_trans_sf"/>
</dbReference>
<dbReference type="Gene3D" id="1.20.1250.20">
    <property type="entry name" value="MFS general substrate transporter like domains"/>
    <property type="match status" value="1"/>
</dbReference>
<dbReference type="InterPro" id="IPR011701">
    <property type="entry name" value="MFS"/>
</dbReference>
<feature type="transmembrane region" description="Helical" evidence="8">
    <location>
        <begin position="379"/>
        <end position="404"/>
    </location>
</feature>
<protein>
    <submittedName>
        <fullName evidence="10">MFS general substrate transporter</fullName>
    </submittedName>
</protein>
<evidence type="ECO:0000256" key="1">
    <source>
        <dbReference type="ARBA" id="ARBA00004127"/>
    </source>
</evidence>
<dbReference type="CDD" id="cd17502">
    <property type="entry name" value="MFS_Azr1_MDR_like"/>
    <property type="match status" value="1"/>
</dbReference>
<keyword evidence="5 8" id="KW-1133">Transmembrane helix</keyword>
<comment type="subcellular location">
    <subcellularLocation>
        <location evidence="1">Endomembrane system</location>
        <topology evidence="1">Multi-pass membrane protein</topology>
    </subcellularLocation>
</comment>
<feature type="transmembrane region" description="Helical" evidence="8">
    <location>
        <begin position="180"/>
        <end position="200"/>
    </location>
</feature>
<evidence type="ECO:0000256" key="6">
    <source>
        <dbReference type="ARBA" id="ARBA00023136"/>
    </source>
</evidence>
<feature type="transmembrane region" description="Helical" evidence="8">
    <location>
        <begin position="322"/>
        <end position="343"/>
    </location>
</feature>
<evidence type="ECO:0000256" key="7">
    <source>
        <dbReference type="SAM" id="MobiDB-lite"/>
    </source>
</evidence>
<dbReference type="OrthoDB" id="10021397at2759"/>
<feature type="transmembrane region" description="Helical" evidence="8">
    <location>
        <begin position="220"/>
        <end position="237"/>
    </location>
</feature>
<proteinExistence type="inferred from homology"/>
<dbReference type="FunFam" id="1.20.1720.10:FF:000013">
    <property type="entry name" value="Related to multidrug resistance proteins"/>
    <property type="match status" value="1"/>
</dbReference>
<feature type="transmembrane region" description="Helical" evidence="8">
    <location>
        <begin position="249"/>
        <end position="268"/>
    </location>
</feature>
<dbReference type="PROSITE" id="PS50850">
    <property type="entry name" value="MFS"/>
    <property type="match status" value="1"/>
</dbReference>
<evidence type="ECO:0000313" key="10">
    <source>
        <dbReference type="EMBL" id="OAG01687.1"/>
    </source>
</evidence>
<keyword evidence="11" id="KW-1185">Reference proteome</keyword>
<feature type="transmembrane region" description="Helical" evidence="8">
    <location>
        <begin position="150"/>
        <end position="174"/>
    </location>
</feature>
<feature type="domain" description="Major facilitator superfamily (MFS) profile" evidence="9">
    <location>
        <begin position="27"/>
        <end position="511"/>
    </location>
</feature>
<dbReference type="InParanoid" id="A0A177C4N2"/>
<evidence type="ECO:0000256" key="8">
    <source>
        <dbReference type="SAM" id="Phobius"/>
    </source>
</evidence>
<feature type="transmembrane region" description="Helical" evidence="8">
    <location>
        <begin position="425"/>
        <end position="443"/>
    </location>
</feature>
<dbReference type="GeneID" id="28759265"/>
<dbReference type="FunFam" id="1.20.1250.20:FF:000436">
    <property type="entry name" value="MFS transporter, putative"/>
    <property type="match status" value="1"/>
</dbReference>
<reference evidence="10 11" key="1">
    <citation type="submission" date="2016-05" db="EMBL/GenBank/DDBJ databases">
        <title>Comparative analysis of secretome profiles of manganese(II)-oxidizing ascomycete fungi.</title>
        <authorList>
            <consortium name="DOE Joint Genome Institute"/>
            <person name="Zeiner C.A."/>
            <person name="Purvine S.O."/>
            <person name="Zink E.M."/>
            <person name="Wu S."/>
            <person name="Pasa-Tolic L."/>
            <person name="Chaput D.L."/>
            <person name="Haridas S."/>
            <person name="Grigoriev I.V."/>
            <person name="Santelli C.M."/>
            <person name="Hansel C.M."/>
        </authorList>
    </citation>
    <scope>NUCLEOTIDE SEQUENCE [LARGE SCALE GENOMIC DNA]</scope>
    <source>
        <strain evidence="10 11">AP3s5-JAC2a</strain>
    </source>
</reference>
<feature type="transmembrane region" description="Helical" evidence="8">
    <location>
        <begin position="92"/>
        <end position="111"/>
    </location>
</feature>
<dbReference type="RefSeq" id="XP_018032052.1">
    <property type="nucleotide sequence ID" value="XM_018175779.1"/>
</dbReference>
<sequence>MKDRQKAAEAAVFDQTDLLPKKELLIVFSALAVSLFICFVDQNGIGVALPTIGRELNAEATVSWAGTSALIANTVFQVLYGRMSDLFGRKAVFMSALGLLTISDLLCGLSQNATMLYVFRGLAGVANGGITSLAMMIVSDIVTLKERGKYQGILGSCVGLGNMVGPFAAAAFVQHSTWRGLFWVISPLAAVCCAVCYFTLPVPKVASKPDYRALCKKIDYWGIFAGSAAIILILIPVSGGGSYFPWDSAMVISMLVVGGCCMLAFLFIEYRVALLPMMPLSLFTSAPICVMLLQNFLFGIVYYSQLYYLPLFFQNAREMPPILSAALVLPIPCAQMTASILSGQYISRRERYGEVIWSGFFLWTLGIGLTCMFDLNTSIAAIVVILVLQGVGVGFVFQPTLVALQAHCTKAQRAVVISNRNFLRSLGGAVGLAISAAVLQNSLKKALPSDFVSLALSTYATPNFKALGASPAQKHEILLAYAHASRTVFIMNVPFIGLCLLGCLLIKDRGLQRPDETQQPFKSDDLTEDREANESQEEKGVVTGGAKEETSNPGTSTR</sequence>
<dbReference type="PANTHER" id="PTHR23501:SF78">
    <property type="entry name" value="MAJOR FACILITATOR SUPERFAMILY (MFS) PROFILE DOMAIN-CONTAINING PROTEIN-RELATED"/>
    <property type="match status" value="1"/>
</dbReference>
<dbReference type="FunFam" id="1.20.1250.20:FF:000196">
    <property type="entry name" value="MFS toxin efflux pump (AflT)"/>
    <property type="match status" value="1"/>
</dbReference>
<dbReference type="Pfam" id="PF07690">
    <property type="entry name" value="MFS_1"/>
    <property type="match status" value="1"/>
</dbReference>
<feature type="region of interest" description="Disordered" evidence="7">
    <location>
        <begin position="514"/>
        <end position="558"/>
    </location>
</feature>
<dbReference type="GO" id="GO:0012505">
    <property type="term" value="C:endomembrane system"/>
    <property type="evidence" value="ECO:0007669"/>
    <property type="project" value="UniProtKB-SubCell"/>
</dbReference>
<dbReference type="EMBL" id="KV441557">
    <property type="protein sequence ID" value="OAG01687.1"/>
    <property type="molecule type" value="Genomic_DNA"/>
</dbReference>
<evidence type="ECO:0000259" key="9">
    <source>
        <dbReference type="PROSITE" id="PS50850"/>
    </source>
</evidence>
<dbReference type="GO" id="GO:0046943">
    <property type="term" value="F:carboxylic acid transmembrane transporter activity"/>
    <property type="evidence" value="ECO:0007669"/>
    <property type="project" value="UniProtKB-ARBA"/>
</dbReference>